<dbReference type="STRING" id="1045775.SAMN05216378_2480"/>
<keyword evidence="4 6" id="KW-0807">Transducer</keyword>
<dbReference type="OrthoDB" id="2489132at2"/>
<protein>
    <submittedName>
        <fullName evidence="11">Methyl-accepting chemotaxis protein</fullName>
    </submittedName>
</protein>
<dbReference type="InterPro" id="IPR004089">
    <property type="entry name" value="MCPsignal_dom"/>
</dbReference>
<dbReference type="AlphaFoldDB" id="A0A1I1Y9E6"/>
<feature type="domain" description="Methyl-accepting transducer" evidence="9">
    <location>
        <begin position="134"/>
        <end position="384"/>
    </location>
</feature>
<keyword evidence="8" id="KW-1133">Transmembrane helix</keyword>
<evidence type="ECO:0000313" key="11">
    <source>
        <dbReference type="EMBL" id="SFE14500.1"/>
    </source>
</evidence>
<reference evidence="12" key="1">
    <citation type="submission" date="2016-10" db="EMBL/GenBank/DDBJ databases">
        <authorList>
            <person name="Varghese N."/>
            <person name="Submissions S."/>
        </authorList>
    </citation>
    <scope>NUCLEOTIDE SEQUENCE [LARGE SCALE GENOMIC DNA]</scope>
    <source>
        <strain evidence="12">CGMCC 1.10784</strain>
    </source>
</reference>
<dbReference type="SMART" id="SM00283">
    <property type="entry name" value="MA"/>
    <property type="match status" value="1"/>
</dbReference>
<dbReference type="InterPro" id="IPR003660">
    <property type="entry name" value="HAMP_dom"/>
</dbReference>
<organism evidence="11 12">
    <name type="scientific">Paenibacillus catalpae</name>
    <dbReference type="NCBI Taxonomy" id="1045775"/>
    <lineage>
        <taxon>Bacteria</taxon>
        <taxon>Bacillati</taxon>
        <taxon>Bacillota</taxon>
        <taxon>Bacilli</taxon>
        <taxon>Bacillales</taxon>
        <taxon>Paenibacillaceae</taxon>
        <taxon>Paenibacillus</taxon>
    </lineage>
</organism>
<dbReference type="CDD" id="cd06225">
    <property type="entry name" value="HAMP"/>
    <property type="match status" value="1"/>
</dbReference>
<evidence type="ECO:0000259" key="9">
    <source>
        <dbReference type="PROSITE" id="PS50111"/>
    </source>
</evidence>
<evidence type="ECO:0000313" key="12">
    <source>
        <dbReference type="Proteomes" id="UP000198855"/>
    </source>
</evidence>
<dbReference type="PROSITE" id="PS50885">
    <property type="entry name" value="HAMP"/>
    <property type="match status" value="1"/>
</dbReference>
<evidence type="ECO:0000256" key="3">
    <source>
        <dbReference type="ARBA" id="ARBA00023136"/>
    </source>
</evidence>
<accession>A0A1I1Y9E6</accession>
<comment type="subcellular location">
    <subcellularLocation>
        <location evidence="1">Cell membrane</location>
    </subcellularLocation>
</comment>
<evidence type="ECO:0000256" key="2">
    <source>
        <dbReference type="ARBA" id="ARBA00022475"/>
    </source>
</evidence>
<keyword evidence="12" id="KW-1185">Reference proteome</keyword>
<gene>
    <name evidence="11" type="ORF">SAMN05216378_2480</name>
</gene>
<evidence type="ECO:0000256" key="5">
    <source>
        <dbReference type="ARBA" id="ARBA00029447"/>
    </source>
</evidence>
<dbReference type="Pfam" id="PF00015">
    <property type="entry name" value="MCPsignal"/>
    <property type="match status" value="1"/>
</dbReference>
<dbReference type="PANTHER" id="PTHR32089:SF112">
    <property type="entry name" value="LYSOZYME-LIKE PROTEIN-RELATED"/>
    <property type="match status" value="1"/>
</dbReference>
<dbReference type="SUPFAM" id="SSF58104">
    <property type="entry name" value="Methyl-accepting chemotaxis protein (MCP) signaling domain"/>
    <property type="match status" value="1"/>
</dbReference>
<dbReference type="Gene3D" id="1.10.287.950">
    <property type="entry name" value="Methyl-accepting chemotaxis protein"/>
    <property type="match status" value="1"/>
</dbReference>
<evidence type="ECO:0000256" key="7">
    <source>
        <dbReference type="SAM" id="Coils"/>
    </source>
</evidence>
<feature type="domain" description="HAMP" evidence="10">
    <location>
        <begin position="63"/>
        <end position="115"/>
    </location>
</feature>
<keyword evidence="8" id="KW-0812">Transmembrane</keyword>
<keyword evidence="7" id="KW-0175">Coiled coil</keyword>
<dbReference type="Proteomes" id="UP000198855">
    <property type="component" value="Unassembled WGS sequence"/>
</dbReference>
<dbReference type="Pfam" id="PF00672">
    <property type="entry name" value="HAMP"/>
    <property type="match status" value="1"/>
</dbReference>
<keyword evidence="2" id="KW-1003">Cell membrane</keyword>
<evidence type="ECO:0000256" key="4">
    <source>
        <dbReference type="ARBA" id="ARBA00023224"/>
    </source>
</evidence>
<proteinExistence type="inferred from homology"/>
<dbReference type="SMART" id="SM00304">
    <property type="entry name" value="HAMP"/>
    <property type="match status" value="1"/>
</dbReference>
<feature type="transmembrane region" description="Helical" evidence="8">
    <location>
        <begin position="40"/>
        <end position="61"/>
    </location>
</feature>
<name>A0A1I1Y9E6_9BACL</name>
<comment type="similarity">
    <text evidence="5">Belongs to the methyl-accepting chemotaxis (MCP) protein family.</text>
</comment>
<evidence type="ECO:0000256" key="1">
    <source>
        <dbReference type="ARBA" id="ARBA00004236"/>
    </source>
</evidence>
<keyword evidence="3 8" id="KW-0472">Membrane</keyword>
<dbReference type="Gene3D" id="6.10.340.10">
    <property type="match status" value="1"/>
</dbReference>
<dbReference type="PROSITE" id="PS50111">
    <property type="entry name" value="CHEMOTAXIS_TRANSDUC_2"/>
    <property type="match status" value="1"/>
</dbReference>
<dbReference type="PANTHER" id="PTHR32089">
    <property type="entry name" value="METHYL-ACCEPTING CHEMOTAXIS PROTEIN MCPB"/>
    <property type="match status" value="1"/>
</dbReference>
<evidence type="ECO:0000256" key="8">
    <source>
        <dbReference type="SAM" id="Phobius"/>
    </source>
</evidence>
<feature type="coiled-coil region" evidence="7">
    <location>
        <begin position="156"/>
        <end position="222"/>
    </location>
</feature>
<dbReference type="GO" id="GO:0005886">
    <property type="term" value="C:plasma membrane"/>
    <property type="evidence" value="ECO:0007669"/>
    <property type="project" value="UniProtKB-SubCell"/>
</dbReference>
<sequence length="421" mass="46057">MSQWYYSLSVRSKLMTSIYFNLALVAIALNLVILFSGGSFLAGIIVTAVLAIIAYPTVGFIERALSSSFEEMSNAAFRISKGDFTQRIDTASNASLGEVGHAFNSMVDKLRDILTETSNITRHVSETSRNIFDKNNHIQIAMEQVAASSNELATGANEISEDVADMSESIAEIEKKVANYAHATKEMNERSELTLGLVDKGREALEAQSEGMRRNVEATEKVSETITDLARKAQGITAMTTAISDIAEQTNLLSLNASIEAARAGEHGRGFAVVAQEVRKLAEESTASTKEVFSLVKSIDQGIKQTINHMKVNEEVVKIQTERIRESEMVFAEIVQSVQFITEQIAAFASESDQMLESARKISDAIQNISAITEESAAGTEQVSASMNEQIASVQGVVQETERMLNMATQLQRTIQVFKMK</sequence>
<dbReference type="RefSeq" id="WP_091185170.1">
    <property type="nucleotide sequence ID" value="NZ_FOMT01000002.1"/>
</dbReference>
<evidence type="ECO:0000259" key="10">
    <source>
        <dbReference type="PROSITE" id="PS50885"/>
    </source>
</evidence>
<evidence type="ECO:0000256" key="6">
    <source>
        <dbReference type="PROSITE-ProRule" id="PRU00284"/>
    </source>
</evidence>
<feature type="transmembrane region" description="Helical" evidence="8">
    <location>
        <begin position="12"/>
        <end position="34"/>
    </location>
</feature>
<dbReference type="EMBL" id="FOMT01000002">
    <property type="protein sequence ID" value="SFE14500.1"/>
    <property type="molecule type" value="Genomic_DNA"/>
</dbReference>
<dbReference type="GO" id="GO:0007165">
    <property type="term" value="P:signal transduction"/>
    <property type="evidence" value="ECO:0007669"/>
    <property type="project" value="UniProtKB-KW"/>
</dbReference>